<evidence type="ECO:0000313" key="3">
    <source>
        <dbReference type="EMBL" id="CAL4800571.1"/>
    </source>
</evidence>
<proteinExistence type="predicted"/>
<reference evidence="2" key="1">
    <citation type="submission" date="2022-10" db="EMBL/GenBank/DDBJ databases">
        <authorList>
            <person name="Chen Y."/>
            <person name="Dougan E. K."/>
            <person name="Chan C."/>
            <person name="Rhodes N."/>
            <person name="Thang M."/>
        </authorList>
    </citation>
    <scope>NUCLEOTIDE SEQUENCE</scope>
</reference>
<name>A0A9P1GK46_9DINO</name>
<evidence type="ECO:0000313" key="2">
    <source>
        <dbReference type="EMBL" id="CAI4013259.1"/>
    </source>
</evidence>
<protein>
    <submittedName>
        <fullName evidence="2">Uncharacterized protein</fullName>
    </submittedName>
</protein>
<dbReference type="EMBL" id="CAMXCT020005779">
    <property type="protein sequence ID" value="CAL1166634.1"/>
    <property type="molecule type" value="Genomic_DNA"/>
</dbReference>
<feature type="compositionally biased region" description="Basic and acidic residues" evidence="1">
    <location>
        <begin position="148"/>
        <end position="178"/>
    </location>
</feature>
<feature type="region of interest" description="Disordered" evidence="1">
    <location>
        <begin position="134"/>
        <end position="269"/>
    </location>
</feature>
<accession>A0A9P1GK46</accession>
<feature type="compositionally biased region" description="Basic and acidic residues" evidence="1">
    <location>
        <begin position="382"/>
        <end position="406"/>
    </location>
</feature>
<feature type="compositionally biased region" description="Basic residues" evidence="1">
    <location>
        <begin position="179"/>
        <end position="212"/>
    </location>
</feature>
<sequence length="515" mass="57916">MRQRIVLRGRCAAWDLYGRFGKRSYVDLYDPRCTDLYGRSRTKNFCGSSQWLLRGSTGCQTKGSYVVPRCGSYADPRYIGLYERSTRDPTWIFSPVGLTWTYRDVTYGVSSSCFAAAALSDGNTQKLLILVRMSPESDSSDSESVEEAAERTTEKKSLQKDEEEPKRAKPSPFDEKDRRRSHARGRRRGRSASRGRDRRRRSRSHGKRKRHSDGRSGRDTERKARRKEAEPEDKGSKRPVSPPGKPPEGAAVDLRPARRAETDAGTVAPKVKCPHCGKKLTAQESGQKLHMYLNLYCIRCQLWQKLPEGNRTQAMWENTLQQAKVICAQRAKQDQRDAEAAAVAPTRSQASRVRKSKPSLPKALPLDPPSPSGGDTGSDPPEPEKPVGKSKKVSETLDQAESRAYEAADTDAAKQCCRLNRLIQTCLSPTWEMVSADPNLEKTILCAVSDWTDDWSRFKHCLTGYHMEEFRTVAADLKRLQEYLMLLPEASWAYAAETQVLLLLADCEALHPQGT</sequence>
<comment type="caution">
    <text evidence="2">The sequence shown here is derived from an EMBL/GenBank/DDBJ whole genome shotgun (WGS) entry which is preliminary data.</text>
</comment>
<feature type="compositionally biased region" description="Basic and acidic residues" evidence="1">
    <location>
        <begin position="213"/>
        <end position="236"/>
    </location>
</feature>
<gene>
    <name evidence="2" type="ORF">C1SCF055_LOCUS38249</name>
</gene>
<dbReference type="Proteomes" id="UP001152797">
    <property type="component" value="Unassembled WGS sequence"/>
</dbReference>
<reference evidence="3 4" key="2">
    <citation type="submission" date="2024-05" db="EMBL/GenBank/DDBJ databases">
        <authorList>
            <person name="Chen Y."/>
            <person name="Shah S."/>
            <person name="Dougan E. K."/>
            <person name="Thang M."/>
            <person name="Chan C."/>
        </authorList>
    </citation>
    <scope>NUCLEOTIDE SEQUENCE [LARGE SCALE GENOMIC DNA]</scope>
</reference>
<dbReference type="EMBL" id="CAMXCT010005779">
    <property type="protein sequence ID" value="CAI4013259.1"/>
    <property type="molecule type" value="Genomic_DNA"/>
</dbReference>
<feature type="compositionally biased region" description="Acidic residues" evidence="1">
    <location>
        <begin position="138"/>
        <end position="147"/>
    </location>
</feature>
<keyword evidence="4" id="KW-1185">Reference proteome</keyword>
<evidence type="ECO:0000256" key="1">
    <source>
        <dbReference type="SAM" id="MobiDB-lite"/>
    </source>
</evidence>
<dbReference type="AlphaFoldDB" id="A0A9P1GK46"/>
<evidence type="ECO:0000313" key="4">
    <source>
        <dbReference type="Proteomes" id="UP001152797"/>
    </source>
</evidence>
<organism evidence="2">
    <name type="scientific">Cladocopium goreaui</name>
    <dbReference type="NCBI Taxonomy" id="2562237"/>
    <lineage>
        <taxon>Eukaryota</taxon>
        <taxon>Sar</taxon>
        <taxon>Alveolata</taxon>
        <taxon>Dinophyceae</taxon>
        <taxon>Suessiales</taxon>
        <taxon>Symbiodiniaceae</taxon>
        <taxon>Cladocopium</taxon>
    </lineage>
</organism>
<feature type="region of interest" description="Disordered" evidence="1">
    <location>
        <begin position="338"/>
        <end position="406"/>
    </location>
</feature>
<dbReference type="EMBL" id="CAMXCT030005779">
    <property type="protein sequence ID" value="CAL4800571.1"/>
    <property type="molecule type" value="Genomic_DNA"/>
</dbReference>